<gene>
    <name evidence="9" type="primary">ndmD</name>
    <name evidence="9" type="ORF">R54767_03611</name>
</gene>
<protein>
    <submittedName>
        <fullName evidence="9">Oxidoreductase NdmD</fullName>
        <ecNumber evidence="9">1.-.-.-</ecNumber>
    </submittedName>
</protein>
<evidence type="ECO:0000313" key="10">
    <source>
        <dbReference type="Proteomes" id="UP000789752"/>
    </source>
</evidence>
<feature type="domain" description="2Fe-2S ferredoxin-type" evidence="7">
    <location>
        <begin position="239"/>
        <end position="323"/>
    </location>
</feature>
<dbReference type="InterPro" id="IPR006058">
    <property type="entry name" value="2Fe2S_fd_BS"/>
</dbReference>
<keyword evidence="1" id="KW-0285">Flavoprotein</keyword>
<dbReference type="SUPFAM" id="SSF63380">
    <property type="entry name" value="Riboflavin synthase domain-like"/>
    <property type="match status" value="1"/>
</dbReference>
<evidence type="ECO:0000256" key="4">
    <source>
        <dbReference type="ARBA" id="ARBA00023002"/>
    </source>
</evidence>
<dbReference type="GO" id="GO:0016491">
    <property type="term" value="F:oxidoreductase activity"/>
    <property type="evidence" value="ECO:0007669"/>
    <property type="project" value="UniProtKB-KW"/>
</dbReference>
<organism evidence="9 10">
    <name type="scientific">Paraburkholderia gardini</name>
    <dbReference type="NCBI Taxonomy" id="2823469"/>
    <lineage>
        <taxon>Bacteria</taxon>
        <taxon>Pseudomonadati</taxon>
        <taxon>Pseudomonadota</taxon>
        <taxon>Betaproteobacteria</taxon>
        <taxon>Burkholderiales</taxon>
        <taxon>Burkholderiaceae</taxon>
        <taxon>Paraburkholderia</taxon>
    </lineage>
</organism>
<comment type="caution">
    <text evidence="9">The sequence shown here is derived from an EMBL/GenBank/DDBJ whole genome shotgun (WGS) entry which is preliminary data.</text>
</comment>
<feature type="domain" description="FAD-binding FR-type" evidence="8">
    <location>
        <begin position="3"/>
        <end position="105"/>
    </location>
</feature>
<name>A0ABM8U6Q0_9BURK</name>
<evidence type="ECO:0000259" key="7">
    <source>
        <dbReference type="PROSITE" id="PS51085"/>
    </source>
</evidence>
<dbReference type="InterPro" id="IPR036010">
    <property type="entry name" value="2Fe-2S_ferredoxin-like_sf"/>
</dbReference>
<evidence type="ECO:0000313" key="9">
    <source>
        <dbReference type="EMBL" id="CAG4909559.1"/>
    </source>
</evidence>
<dbReference type="Pfam" id="PF00111">
    <property type="entry name" value="Fer2"/>
    <property type="match status" value="1"/>
</dbReference>
<proteinExistence type="predicted"/>
<evidence type="ECO:0000259" key="8">
    <source>
        <dbReference type="PROSITE" id="PS51384"/>
    </source>
</evidence>
<dbReference type="InterPro" id="IPR050415">
    <property type="entry name" value="MRET"/>
</dbReference>
<dbReference type="SUPFAM" id="SSF54292">
    <property type="entry name" value="2Fe-2S ferredoxin-like"/>
    <property type="match status" value="1"/>
</dbReference>
<evidence type="ECO:0000256" key="5">
    <source>
        <dbReference type="ARBA" id="ARBA00023004"/>
    </source>
</evidence>
<dbReference type="Gene3D" id="3.40.50.80">
    <property type="entry name" value="Nucleotide-binding domain of ferredoxin-NADP reductase (FNR) module"/>
    <property type="match status" value="1"/>
</dbReference>
<keyword evidence="3" id="KW-0479">Metal-binding</keyword>
<keyword evidence="4 9" id="KW-0560">Oxidoreductase</keyword>
<dbReference type="RefSeq" id="WP_228980675.1">
    <property type="nucleotide sequence ID" value="NZ_CAJQYY010000021.1"/>
</dbReference>
<dbReference type="InterPro" id="IPR017938">
    <property type="entry name" value="Riboflavin_synthase-like_b-brl"/>
</dbReference>
<dbReference type="PROSITE" id="PS00197">
    <property type="entry name" value="2FE2S_FER_1"/>
    <property type="match status" value="1"/>
</dbReference>
<dbReference type="CDD" id="cd00207">
    <property type="entry name" value="fer2"/>
    <property type="match status" value="1"/>
</dbReference>
<dbReference type="PANTHER" id="PTHR47354">
    <property type="entry name" value="NADH OXIDOREDUCTASE HCR"/>
    <property type="match status" value="1"/>
</dbReference>
<reference evidence="9 10" key="1">
    <citation type="submission" date="2021-04" db="EMBL/GenBank/DDBJ databases">
        <authorList>
            <person name="Vanwijnsberghe S."/>
        </authorList>
    </citation>
    <scope>NUCLEOTIDE SEQUENCE [LARGE SCALE GENOMIC DNA]</scope>
    <source>
        <strain evidence="9 10">LMG 32171</strain>
    </source>
</reference>
<evidence type="ECO:0000256" key="6">
    <source>
        <dbReference type="ARBA" id="ARBA00023014"/>
    </source>
</evidence>
<accession>A0ABM8U6Q0</accession>
<dbReference type="InterPro" id="IPR001041">
    <property type="entry name" value="2Fe-2S_ferredoxin-type"/>
</dbReference>
<evidence type="ECO:0000256" key="3">
    <source>
        <dbReference type="ARBA" id="ARBA00022723"/>
    </source>
</evidence>
<dbReference type="SUPFAM" id="SSF52343">
    <property type="entry name" value="Ferredoxin reductase-like, C-terminal NADP-linked domain"/>
    <property type="match status" value="1"/>
</dbReference>
<dbReference type="EMBL" id="CAJQYY010000021">
    <property type="protein sequence ID" value="CAG4909559.1"/>
    <property type="molecule type" value="Genomic_DNA"/>
</dbReference>
<dbReference type="Gene3D" id="2.40.30.10">
    <property type="entry name" value="Translation factors"/>
    <property type="match status" value="1"/>
</dbReference>
<sequence length="323" mass="34637">MSGNLFNVRVEAVTDEAPGIRSFVISRIDGGAFDAYEPGAHLDVTSPSGITRQYSLCGDPDHRDHHVFAVKLEPASRGGSRSLHEDVKVGGQLLVSEPRNLFRLHDTAREHVLVAAGIGITPLLSMAYKLTKESAPFALHYFVRSEEHAAFRSLLSQKPFVDRATLHVGVEPESLDAALLGIVERIAPHAHVYTCGPGAFMDRVVDIARRRVPEDAIHIERFSASPVASGVVAPVAAAFEVQVASSGKTVRVEPGTSIVDALATIGVHVETACREGLCGTCMVNVVSGEADHRDECMSKAEREAGKICCCVSRARSSVLVLDL</sequence>
<evidence type="ECO:0000256" key="1">
    <source>
        <dbReference type="ARBA" id="ARBA00022630"/>
    </source>
</evidence>
<dbReference type="PANTHER" id="PTHR47354:SF1">
    <property type="entry name" value="CARNITINE MONOOXYGENASE REDUCTASE SUBUNIT"/>
    <property type="match status" value="1"/>
</dbReference>
<keyword evidence="5" id="KW-0408">Iron</keyword>
<dbReference type="PRINTS" id="PR00409">
    <property type="entry name" value="PHDIOXRDTASE"/>
</dbReference>
<dbReference type="Gene3D" id="3.10.20.30">
    <property type="match status" value="1"/>
</dbReference>
<keyword evidence="2" id="KW-0001">2Fe-2S</keyword>
<dbReference type="CDD" id="cd06185">
    <property type="entry name" value="PDR_like"/>
    <property type="match status" value="1"/>
</dbReference>
<dbReference type="InterPro" id="IPR039261">
    <property type="entry name" value="FNR_nucleotide-bd"/>
</dbReference>
<dbReference type="PROSITE" id="PS51384">
    <property type="entry name" value="FAD_FR"/>
    <property type="match status" value="1"/>
</dbReference>
<dbReference type="Proteomes" id="UP000789752">
    <property type="component" value="Unassembled WGS sequence"/>
</dbReference>
<keyword evidence="6" id="KW-0411">Iron-sulfur</keyword>
<dbReference type="EC" id="1.-.-.-" evidence="9"/>
<dbReference type="PROSITE" id="PS51085">
    <property type="entry name" value="2FE2S_FER_2"/>
    <property type="match status" value="1"/>
</dbReference>
<dbReference type="InterPro" id="IPR017927">
    <property type="entry name" value="FAD-bd_FR_type"/>
</dbReference>
<keyword evidence="10" id="KW-1185">Reference proteome</keyword>
<dbReference type="InterPro" id="IPR012675">
    <property type="entry name" value="Beta-grasp_dom_sf"/>
</dbReference>
<evidence type="ECO:0000256" key="2">
    <source>
        <dbReference type="ARBA" id="ARBA00022714"/>
    </source>
</evidence>